<keyword evidence="2" id="KW-0963">Cytoplasm</keyword>
<feature type="domain" description="MSP" evidence="8">
    <location>
        <begin position="6"/>
        <end position="123"/>
    </location>
</feature>
<dbReference type="EMBL" id="KL367483">
    <property type="protein sequence ID" value="KFD71217.1"/>
    <property type="molecule type" value="Genomic_DNA"/>
</dbReference>
<dbReference type="AlphaFoldDB" id="A0A085NP21"/>
<comment type="subcellular location">
    <subcellularLocation>
        <location evidence="6">Cell projection</location>
        <location evidence="6">Pseudopodium</location>
    </subcellularLocation>
    <subcellularLocation>
        <location evidence="1">Cytoplasm</location>
        <location evidence="1">Cytoskeleton</location>
    </subcellularLocation>
</comment>
<evidence type="ECO:0000313" key="10">
    <source>
        <dbReference type="EMBL" id="KFD71217.1"/>
    </source>
</evidence>
<dbReference type="PROSITE" id="PS50202">
    <property type="entry name" value="MSP"/>
    <property type="match status" value="1"/>
</dbReference>
<evidence type="ECO:0000256" key="3">
    <source>
        <dbReference type="ARBA" id="ARBA00023212"/>
    </source>
</evidence>
<dbReference type="InterPro" id="IPR008962">
    <property type="entry name" value="PapD-like_sf"/>
</dbReference>
<dbReference type="Gene3D" id="2.60.40.10">
    <property type="entry name" value="Immunoglobulins"/>
    <property type="match status" value="1"/>
</dbReference>
<keyword evidence="3 7" id="KW-0206">Cytoskeleton</keyword>
<proteinExistence type="predicted"/>
<evidence type="ECO:0000313" key="9">
    <source>
        <dbReference type="EMBL" id="KFD54160.1"/>
    </source>
</evidence>
<dbReference type="InterPro" id="IPR013783">
    <property type="entry name" value="Ig-like_fold"/>
</dbReference>
<dbReference type="InterPro" id="IPR000535">
    <property type="entry name" value="MSP_dom"/>
</dbReference>
<evidence type="ECO:0000256" key="2">
    <source>
        <dbReference type="ARBA" id="ARBA00022490"/>
    </source>
</evidence>
<dbReference type="EMBL" id="KL363210">
    <property type="protein sequence ID" value="KFD54160.1"/>
    <property type="molecule type" value="Genomic_DNA"/>
</dbReference>
<organism evidence="10">
    <name type="scientific">Trichuris suis</name>
    <name type="common">pig whipworm</name>
    <dbReference type="NCBI Taxonomy" id="68888"/>
    <lineage>
        <taxon>Eukaryota</taxon>
        <taxon>Metazoa</taxon>
        <taxon>Ecdysozoa</taxon>
        <taxon>Nematoda</taxon>
        <taxon>Enoplea</taxon>
        <taxon>Dorylaimia</taxon>
        <taxon>Trichinellida</taxon>
        <taxon>Trichuridae</taxon>
        <taxon>Trichuris</taxon>
    </lineage>
</organism>
<dbReference type="Proteomes" id="UP000030764">
    <property type="component" value="Unassembled WGS sequence"/>
</dbReference>
<dbReference type="InterPro" id="IPR051155">
    <property type="entry name" value="Nematode_MSP"/>
</dbReference>
<evidence type="ECO:0000256" key="7">
    <source>
        <dbReference type="RuleBase" id="RU003425"/>
    </source>
</evidence>
<evidence type="ECO:0000313" key="11">
    <source>
        <dbReference type="Proteomes" id="UP000030764"/>
    </source>
</evidence>
<evidence type="ECO:0000256" key="4">
    <source>
        <dbReference type="ARBA" id="ARBA00023273"/>
    </source>
</evidence>
<evidence type="ECO:0000256" key="6">
    <source>
        <dbReference type="ARBA" id="ARBA00037818"/>
    </source>
</evidence>
<evidence type="ECO:0000256" key="5">
    <source>
        <dbReference type="ARBA" id="ARBA00037744"/>
    </source>
</evidence>
<evidence type="ECO:0000256" key="1">
    <source>
        <dbReference type="ARBA" id="ARBA00004245"/>
    </source>
</evidence>
<dbReference type="Pfam" id="PF00635">
    <property type="entry name" value="Motile_Sperm"/>
    <property type="match status" value="1"/>
</dbReference>
<dbReference type="GO" id="GO:0031143">
    <property type="term" value="C:pseudopodium"/>
    <property type="evidence" value="ECO:0007669"/>
    <property type="project" value="UniProtKB-SubCell"/>
</dbReference>
<keyword evidence="4" id="KW-0966">Cell projection</keyword>
<evidence type="ECO:0000259" key="8">
    <source>
        <dbReference type="PROSITE" id="PS50202"/>
    </source>
</evidence>
<comment type="function">
    <text evidence="5 7">Central component in molecular interactions underlying sperm crawling. Forms an extensive filament system that extends from sperm villipoda, along the leading edge of the pseudopod.</text>
</comment>
<protein>
    <recommendedName>
        <fullName evidence="7">Major sperm protein</fullName>
    </recommendedName>
</protein>
<dbReference type="PANTHER" id="PTHR22920">
    <property type="entry name" value="MAJOR SPERM PROTEIN"/>
    <property type="match status" value="1"/>
</dbReference>
<dbReference type="GO" id="GO:0005856">
    <property type="term" value="C:cytoskeleton"/>
    <property type="evidence" value="ECO:0007669"/>
    <property type="project" value="UniProtKB-SubCell"/>
</dbReference>
<dbReference type="PANTHER" id="PTHR22920:SF7">
    <property type="entry name" value="MSP DOMAIN-CONTAINING PROTEIN-RELATED"/>
    <property type="match status" value="1"/>
</dbReference>
<dbReference type="Proteomes" id="UP000030758">
    <property type="component" value="Unassembled WGS sequence"/>
</dbReference>
<feature type="non-terminal residue" evidence="10">
    <location>
        <position position="123"/>
    </location>
</feature>
<sequence>MAVPTDIKTEPAREFWLNAPCTVDQICSLRIVNPGQKPLGFRVKANNVPRYKFTPRVGQIPPQKDFILQVTCRAFTFDPSTTANDEIIFEWMNAPEGVQRFDPDWFGGGFVIRKKVLKVNFNE</sequence>
<dbReference type="SUPFAM" id="SSF49354">
    <property type="entry name" value="PapD-like"/>
    <property type="match status" value="1"/>
</dbReference>
<accession>A0A085NP21</accession>
<gene>
    <name evidence="9" type="ORF">M513_04937</name>
    <name evidence="10" type="ORF">M514_04937</name>
</gene>
<name>A0A085NP21_9BILA</name>
<reference evidence="10 11" key="1">
    <citation type="journal article" date="2014" name="Nat. Genet.">
        <title>Genome and transcriptome of the porcine whipworm Trichuris suis.</title>
        <authorList>
            <person name="Jex A.R."/>
            <person name="Nejsum P."/>
            <person name="Schwarz E.M."/>
            <person name="Hu L."/>
            <person name="Young N.D."/>
            <person name="Hall R.S."/>
            <person name="Korhonen P.K."/>
            <person name="Liao S."/>
            <person name="Thamsborg S."/>
            <person name="Xia J."/>
            <person name="Xu P."/>
            <person name="Wang S."/>
            <person name="Scheerlinck J.P."/>
            <person name="Hofmann A."/>
            <person name="Sternberg P.W."/>
            <person name="Wang J."/>
            <person name="Gasser R.B."/>
        </authorList>
    </citation>
    <scope>NUCLEOTIDE SEQUENCE [LARGE SCALE GENOMIC DNA]</scope>
    <source>
        <strain evidence="10">DCEP-RM93F</strain>
        <strain evidence="9">DCEP-RM93M</strain>
    </source>
</reference>
<keyword evidence="11" id="KW-1185">Reference proteome</keyword>